<organism evidence="2 3">
    <name type="scientific">Hydrotalea sandarakina</name>
    <dbReference type="NCBI Taxonomy" id="1004304"/>
    <lineage>
        <taxon>Bacteria</taxon>
        <taxon>Pseudomonadati</taxon>
        <taxon>Bacteroidota</taxon>
        <taxon>Chitinophagia</taxon>
        <taxon>Chitinophagales</taxon>
        <taxon>Chitinophagaceae</taxon>
        <taxon>Hydrotalea</taxon>
    </lineage>
</organism>
<comment type="caution">
    <text evidence="2">The sequence shown here is derived from an EMBL/GenBank/DDBJ whole genome shotgun (WGS) entry which is preliminary data.</text>
</comment>
<sequence>MKKFFLVISVAATALLYGNTILAQQKQVPPTYSNSPYSNSTYNPDATGFQKQNMFIGGGLSLGFGTYSFNIGGTPEIGYSFNQWLDAGVSLNLNYQSIKADPYYNNDIRQRSFNYGGGPFVRIFPIRQLFIQGQFEENWIKYNYLNMTNNQATSFNTNAASFLTGVGYAQRIIGQSTFYTLIMVDVLTSPYSPYRSYNGVTSTALPIIRAGFNFYLHPKKQ</sequence>
<evidence type="ECO:0008006" key="4">
    <source>
        <dbReference type="Google" id="ProtNLM"/>
    </source>
</evidence>
<dbReference type="AlphaFoldDB" id="A0A2W7RYI7"/>
<evidence type="ECO:0000313" key="3">
    <source>
        <dbReference type="Proteomes" id="UP000249720"/>
    </source>
</evidence>
<keyword evidence="1" id="KW-0732">Signal</keyword>
<keyword evidence="3" id="KW-1185">Reference proteome</keyword>
<dbReference type="EMBL" id="QKZV01000001">
    <property type="protein sequence ID" value="PZX65571.1"/>
    <property type="molecule type" value="Genomic_DNA"/>
</dbReference>
<reference evidence="2 3" key="1">
    <citation type="submission" date="2018-06" db="EMBL/GenBank/DDBJ databases">
        <title>Genomic Encyclopedia of Archaeal and Bacterial Type Strains, Phase II (KMG-II): from individual species to whole genera.</title>
        <authorList>
            <person name="Goeker M."/>
        </authorList>
    </citation>
    <scope>NUCLEOTIDE SEQUENCE [LARGE SCALE GENOMIC DNA]</scope>
    <source>
        <strain evidence="2 3">DSM 23241</strain>
    </source>
</reference>
<name>A0A2W7RYI7_9BACT</name>
<accession>A0A2W7RYI7</accession>
<dbReference type="OrthoDB" id="1098580at2"/>
<proteinExistence type="predicted"/>
<evidence type="ECO:0000256" key="1">
    <source>
        <dbReference type="SAM" id="SignalP"/>
    </source>
</evidence>
<gene>
    <name evidence="2" type="ORF">LX80_00059</name>
</gene>
<protein>
    <recommendedName>
        <fullName evidence="4">Outer membrane protein with beta-barrel domain</fullName>
    </recommendedName>
</protein>
<evidence type="ECO:0000313" key="2">
    <source>
        <dbReference type="EMBL" id="PZX65571.1"/>
    </source>
</evidence>
<feature type="signal peptide" evidence="1">
    <location>
        <begin position="1"/>
        <end position="23"/>
    </location>
</feature>
<dbReference type="Proteomes" id="UP000249720">
    <property type="component" value="Unassembled WGS sequence"/>
</dbReference>
<dbReference type="RefSeq" id="WP_146250346.1">
    <property type="nucleotide sequence ID" value="NZ_QKZV01000001.1"/>
</dbReference>
<feature type="chain" id="PRO_5016094923" description="Outer membrane protein with beta-barrel domain" evidence="1">
    <location>
        <begin position="24"/>
        <end position="221"/>
    </location>
</feature>